<accession>A0AAD4MQA1</accession>
<name>A0AAD4MQA1_9BILA</name>
<proteinExistence type="predicted"/>
<protein>
    <recommendedName>
        <fullName evidence="3">F-box domain-containing protein</fullName>
    </recommendedName>
</protein>
<dbReference type="EMBL" id="JAKKPZ010000134">
    <property type="protein sequence ID" value="KAI1700803.1"/>
    <property type="molecule type" value="Genomic_DNA"/>
</dbReference>
<evidence type="ECO:0000313" key="2">
    <source>
        <dbReference type="Proteomes" id="UP001201812"/>
    </source>
</evidence>
<gene>
    <name evidence="1" type="ORF">DdX_16493</name>
</gene>
<evidence type="ECO:0008006" key="3">
    <source>
        <dbReference type="Google" id="ProtNLM"/>
    </source>
</evidence>
<evidence type="ECO:0000313" key="1">
    <source>
        <dbReference type="EMBL" id="KAI1700803.1"/>
    </source>
</evidence>
<sequence>MFRKVCSKVTRQIARNHPFRKRMPISISTEILIDIFLCFSRKGLCQQVYRVNRQFYRLATSKNCVPVIHLITKELHFFSAENQQNISVGRRYFVPWYDKDNQVTHSMPSNKFLKKMPCPDQFVRFEKVTICRYLEEDEIKFLLTSRESFVECELEGGIQQSTLPFVSICTLLETNALLNCNKLELYSNELSEETVCMLLDWLKGSGNRNSLSVGVKKHLILSRYPIQSIIPMIHRLKKDFETVSMPCVEFVITLLICPSEWSENKNLDGYEFSLDTNGTRLYLFPDDEYKTCFHEVYRLWQRRFLNEANDNAMLSYIRNIPRENSRHHEKSHRNPVNKYELYSYDGLVFFG</sequence>
<dbReference type="AlphaFoldDB" id="A0AAD4MQA1"/>
<keyword evidence="2" id="KW-1185">Reference proteome</keyword>
<organism evidence="1 2">
    <name type="scientific">Ditylenchus destructor</name>
    <dbReference type="NCBI Taxonomy" id="166010"/>
    <lineage>
        <taxon>Eukaryota</taxon>
        <taxon>Metazoa</taxon>
        <taxon>Ecdysozoa</taxon>
        <taxon>Nematoda</taxon>
        <taxon>Chromadorea</taxon>
        <taxon>Rhabditida</taxon>
        <taxon>Tylenchina</taxon>
        <taxon>Tylenchomorpha</taxon>
        <taxon>Sphaerularioidea</taxon>
        <taxon>Anguinidae</taxon>
        <taxon>Anguininae</taxon>
        <taxon>Ditylenchus</taxon>
    </lineage>
</organism>
<reference evidence="1" key="1">
    <citation type="submission" date="2022-01" db="EMBL/GenBank/DDBJ databases">
        <title>Genome Sequence Resource for Two Populations of Ditylenchus destructor, the Migratory Endoparasitic Phytonematode.</title>
        <authorList>
            <person name="Zhang H."/>
            <person name="Lin R."/>
            <person name="Xie B."/>
        </authorList>
    </citation>
    <scope>NUCLEOTIDE SEQUENCE</scope>
    <source>
        <strain evidence="1">BazhouSP</strain>
    </source>
</reference>
<comment type="caution">
    <text evidence="1">The sequence shown here is derived from an EMBL/GenBank/DDBJ whole genome shotgun (WGS) entry which is preliminary data.</text>
</comment>
<dbReference type="Proteomes" id="UP001201812">
    <property type="component" value="Unassembled WGS sequence"/>
</dbReference>